<dbReference type="SUPFAM" id="SSF56112">
    <property type="entry name" value="Protein kinase-like (PK-like)"/>
    <property type="match status" value="1"/>
</dbReference>
<dbReference type="InterPro" id="IPR050117">
    <property type="entry name" value="MAPK"/>
</dbReference>
<dbReference type="EC" id="2.7.11.24" evidence="1"/>
<evidence type="ECO:0000256" key="6">
    <source>
        <dbReference type="ARBA" id="ARBA00022840"/>
    </source>
</evidence>
<dbReference type="CDD" id="cd07852">
    <property type="entry name" value="STKc_MAPK15-like"/>
    <property type="match status" value="1"/>
</dbReference>
<comment type="catalytic activity">
    <reaction evidence="8">
        <text>L-threonyl-[protein] + ATP = O-phospho-L-threonyl-[protein] + ADP + H(+)</text>
        <dbReference type="Rhea" id="RHEA:46608"/>
        <dbReference type="Rhea" id="RHEA-COMP:11060"/>
        <dbReference type="Rhea" id="RHEA-COMP:11605"/>
        <dbReference type="ChEBI" id="CHEBI:15378"/>
        <dbReference type="ChEBI" id="CHEBI:30013"/>
        <dbReference type="ChEBI" id="CHEBI:30616"/>
        <dbReference type="ChEBI" id="CHEBI:61977"/>
        <dbReference type="ChEBI" id="CHEBI:456216"/>
        <dbReference type="EC" id="2.7.11.24"/>
    </reaction>
</comment>
<dbReference type="PANTHER" id="PTHR24055">
    <property type="entry name" value="MITOGEN-ACTIVATED PROTEIN KINASE"/>
    <property type="match status" value="1"/>
</dbReference>
<keyword evidence="2" id="KW-0723">Serine/threonine-protein kinase</keyword>
<feature type="domain" description="Protein kinase" evidence="10">
    <location>
        <begin position="16"/>
        <end position="307"/>
    </location>
</feature>
<evidence type="ECO:0000256" key="1">
    <source>
        <dbReference type="ARBA" id="ARBA00012411"/>
    </source>
</evidence>
<dbReference type="GO" id="GO:0005524">
    <property type="term" value="F:ATP binding"/>
    <property type="evidence" value="ECO:0007669"/>
    <property type="project" value="UniProtKB-KW"/>
</dbReference>
<evidence type="ECO:0000313" key="11">
    <source>
        <dbReference type="Ensembl" id="ENSBJAP00000008857.1"/>
    </source>
</evidence>
<accession>A0A8C0AXZ0</accession>
<proteinExistence type="predicted"/>
<dbReference type="Proteomes" id="UP000694555">
    <property type="component" value="Unplaced"/>
</dbReference>
<evidence type="ECO:0000256" key="4">
    <source>
        <dbReference type="ARBA" id="ARBA00022741"/>
    </source>
</evidence>
<protein>
    <recommendedName>
        <fullName evidence="7">Mitogen-activated protein kinase 15</fullName>
        <ecNumber evidence="1">2.7.11.24</ecNumber>
    </recommendedName>
</protein>
<dbReference type="FunFam" id="3.30.200.20:FF:000166">
    <property type="entry name" value="Mitogen-activated protein kinase"/>
    <property type="match status" value="1"/>
</dbReference>
<dbReference type="Ensembl" id="ENSBJAT00000009112.1">
    <property type="protein sequence ID" value="ENSBJAP00000008857.1"/>
    <property type="gene ID" value="ENSBJAG00000006108.1"/>
</dbReference>
<dbReference type="PROSITE" id="PS50011">
    <property type="entry name" value="PROTEIN_KINASE_DOM"/>
    <property type="match status" value="1"/>
</dbReference>
<name>A0A8C0AXZ0_9AVES</name>
<keyword evidence="3" id="KW-0808">Transferase</keyword>
<comment type="catalytic activity">
    <reaction evidence="9">
        <text>L-seryl-[protein] + ATP = O-phospho-L-seryl-[protein] + ADP + H(+)</text>
        <dbReference type="Rhea" id="RHEA:17989"/>
        <dbReference type="Rhea" id="RHEA-COMP:9863"/>
        <dbReference type="Rhea" id="RHEA-COMP:11604"/>
        <dbReference type="ChEBI" id="CHEBI:15378"/>
        <dbReference type="ChEBI" id="CHEBI:29999"/>
        <dbReference type="ChEBI" id="CHEBI:30616"/>
        <dbReference type="ChEBI" id="CHEBI:83421"/>
        <dbReference type="ChEBI" id="CHEBI:456216"/>
        <dbReference type="EC" id="2.7.11.24"/>
    </reaction>
</comment>
<dbReference type="AlphaFoldDB" id="A0A8C0AXZ0"/>
<dbReference type="GO" id="GO:0004707">
    <property type="term" value="F:MAP kinase activity"/>
    <property type="evidence" value="ECO:0007669"/>
    <property type="project" value="UniProtKB-EC"/>
</dbReference>
<keyword evidence="12" id="KW-1185">Reference proteome</keyword>
<organism evidence="11 12">
    <name type="scientific">Buteo japonicus</name>
    <dbReference type="NCBI Taxonomy" id="224669"/>
    <lineage>
        <taxon>Eukaryota</taxon>
        <taxon>Metazoa</taxon>
        <taxon>Chordata</taxon>
        <taxon>Craniata</taxon>
        <taxon>Vertebrata</taxon>
        <taxon>Euteleostomi</taxon>
        <taxon>Archelosauria</taxon>
        <taxon>Archosauria</taxon>
        <taxon>Dinosauria</taxon>
        <taxon>Saurischia</taxon>
        <taxon>Theropoda</taxon>
        <taxon>Coelurosauria</taxon>
        <taxon>Aves</taxon>
        <taxon>Neognathae</taxon>
        <taxon>Neoaves</taxon>
        <taxon>Telluraves</taxon>
        <taxon>Accipitrimorphae</taxon>
        <taxon>Accipitriformes</taxon>
        <taxon>Accipitridae</taxon>
        <taxon>Accipitrinae</taxon>
        <taxon>Buteo</taxon>
    </lineage>
</organism>
<dbReference type="InterPro" id="IPR011009">
    <property type="entry name" value="Kinase-like_dom_sf"/>
</dbReference>
<dbReference type="Pfam" id="PF00069">
    <property type="entry name" value="Pkinase"/>
    <property type="match status" value="1"/>
</dbReference>
<evidence type="ECO:0000256" key="2">
    <source>
        <dbReference type="ARBA" id="ARBA00022527"/>
    </source>
</evidence>
<reference evidence="11" key="1">
    <citation type="submission" date="2025-08" db="UniProtKB">
        <authorList>
            <consortium name="Ensembl"/>
        </authorList>
    </citation>
    <scope>IDENTIFICATION</scope>
</reference>
<keyword evidence="4" id="KW-0547">Nucleotide-binding</keyword>
<keyword evidence="6" id="KW-0067">ATP-binding</keyword>
<evidence type="ECO:0000256" key="3">
    <source>
        <dbReference type="ARBA" id="ARBA00022679"/>
    </source>
</evidence>
<evidence type="ECO:0000259" key="10">
    <source>
        <dbReference type="PROSITE" id="PS50011"/>
    </source>
</evidence>
<dbReference type="Gene3D" id="1.10.510.10">
    <property type="entry name" value="Transferase(Phosphotransferase) domain 1"/>
    <property type="match status" value="1"/>
</dbReference>
<dbReference type="InterPro" id="IPR003527">
    <property type="entry name" value="MAP_kinase_CS"/>
</dbReference>
<evidence type="ECO:0000313" key="12">
    <source>
        <dbReference type="Proteomes" id="UP000694555"/>
    </source>
</evidence>
<evidence type="ECO:0000256" key="5">
    <source>
        <dbReference type="ARBA" id="ARBA00022777"/>
    </source>
</evidence>
<evidence type="ECO:0000256" key="9">
    <source>
        <dbReference type="ARBA" id="ARBA00048312"/>
    </source>
</evidence>
<dbReference type="FunFam" id="1.10.510.10:FF:000238">
    <property type="entry name" value="Mitogen-activated protein kinase"/>
    <property type="match status" value="1"/>
</dbReference>
<sequence>TINQIKPRIMRSKPQILKHLPPTLPAYGIVWKAIDRRTGEIVAVKKIFDAFRNRTDAQRTFREIMFLQEFGEHPNIIKLLDVIRAQNNKDIYLVFESMETDLHAVIKKGNLLKDIHKCYILYQLLKATKFIHSGNVIHRDQKPSNILLDADCFVKLCDFGLARSLCQMNEDQGNPALTEYVATRWYRAPEILLSSRSYTKGVDMWSIGCILGELLLGKPLFPGTSTVNQIEQILRVIPAPSPEDILAMQSDYRASVINRMSFRQRVTFEEILPSSTPLPALDLLKKLLVFNPDKRLTAEEALQHPYVKRFHCPAREPSLDYDVILPLADDIQLSVAEYRNKLYEVLSLILFSKILILQVTCPSCTYLMNSEIFFYLHSHRLSIHVYSYILVLPISQFHTVIIFDRSLNLGSHWEKKSLKDVHPLLKSSKKMFQITANVGAAGDPKASMGSYSQAYGTIYKSALQSLPISKSSQQHEQGIWKCSNQVKYSSSYESPN</sequence>
<evidence type="ECO:0000256" key="7">
    <source>
        <dbReference type="ARBA" id="ARBA00039797"/>
    </source>
</evidence>
<dbReference type="InterPro" id="IPR000719">
    <property type="entry name" value="Prot_kinase_dom"/>
</dbReference>
<evidence type="ECO:0000256" key="8">
    <source>
        <dbReference type="ARBA" id="ARBA00047592"/>
    </source>
</evidence>
<keyword evidence="5" id="KW-0418">Kinase</keyword>
<reference evidence="11" key="2">
    <citation type="submission" date="2025-09" db="UniProtKB">
        <authorList>
            <consortium name="Ensembl"/>
        </authorList>
    </citation>
    <scope>IDENTIFICATION</scope>
</reference>
<dbReference type="Gene3D" id="3.30.200.20">
    <property type="entry name" value="Phosphorylase Kinase, domain 1"/>
    <property type="match status" value="1"/>
</dbReference>
<dbReference type="PROSITE" id="PS01351">
    <property type="entry name" value="MAPK"/>
    <property type="match status" value="1"/>
</dbReference>